<evidence type="ECO:0000256" key="1">
    <source>
        <dbReference type="SAM" id="MobiDB-lite"/>
    </source>
</evidence>
<evidence type="ECO:0000313" key="3">
    <source>
        <dbReference type="Proteomes" id="UP000323410"/>
    </source>
</evidence>
<dbReference type="AlphaFoldDB" id="A0A5D0XK42"/>
<feature type="compositionally biased region" description="Low complexity" evidence="1">
    <location>
        <begin position="98"/>
        <end position="111"/>
    </location>
</feature>
<comment type="caution">
    <text evidence="2">The sequence shown here is derived from an EMBL/GenBank/DDBJ whole genome shotgun (WGS) entry which is preliminary data.</text>
</comment>
<feature type="region of interest" description="Disordered" evidence="1">
    <location>
        <begin position="39"/>
        <end position="67"/>
    </location>
</feature>
<dbReference type="Proteomes" id="UP000323410">
    <property type="component" value="Unassembled WGS sequence"/>
</dbReference>
<sequence length="120" mass="12388">MSIELPETKIVLGSGRRGRMRPMVQRIVLDTGEIVTVQGNLKTKPVVGDGDERPPSNEDQPPGQVASISLKDVVDLAISVYDKIVGGDDDGGGGGGSTSDDTVTVTVSGAGGRRVTVTIN</sequence>
<protein>
    <submittedName>
        <fullName evidence="2">Uncharacterized protein</fullName>
    </submittedName>
</protein>
<dbReference type="EMBL" id="VSLD01000009">
    <property type="protein sequence ID" value="TYC96833.1"/>
    <property type="molecule type" value="Genomic_DNA"/>
</dbReference>
<reference evidence="2 3" key="1">
    <citation type="submission" date="2019-08" db="EMBL/GenBank/DDBJ databases">
        <title>Genone of Arthrobacter echini P9.</title>
        <authorList>
            <person name="Bowman J.P."/>
        </authorList>
    </citation>
    <scope>NUCLEOTIDE SEQUENCE [LARGE SCALE GENOMIC DNA]</scope>
    <source>
        <strain evidence="2 3">P9</strain>
    </source>
</reference>
<gene>
    <name evidence="2" type="ORF">FQ377_13400</name>
</gene>
<organism evidence="2 3">
    <name type="scientific">Arthrobacter echini</name>
    <dbReference type="NCBI Taxonomy" id="1529066"/>
    <lineage>
        <taxon>Bacteria</taxon>
        <taxon>Bacillati</taxon>
        <taxon>Actinomycetota</taxon>
        <taxon>Actinomycetes</taxon>
        <taxon>Micrococcales</taxon>
        <taxon>Micrococcaceae</taxon>
        <taxon>Arthrobacter</taxon>
    </lineage>
</organism>
<feature type="region of interest" description="Disordered" evidence="1">
    <location>
        <begin position="86"/>
        <end position="111"/>
    </location>
</feature>
<dbReference type="RefSeq" id="WP_148601721.1">
    <property type="nucleotide sequence ID" value="NZ_VSLD01000009.1"/>
</dbReference>
<proteinExistence type="predicted"/>
<name>A0A5D0XK42_9MICC</name>
<accession>A0A5D0XK42</accession>
<keyword evidence="3" id="KW-1185">Reference proteome</keyword>
<evidence type="ECO:0000313" key="2">
    <source>
        <dbReference type="EMBL" id="TYC96833.1"/>
    </source>
</evidence>
<dbReference type="OrthoDB" id="9854934at2"/>